<organism evidence="2 3">
    <name type="scientific">Parerythrobacter lacustris</name>
    <dbReference type="NCBI Taxonomy" id="2969984"/>
    <lineage>
        <taxon>Bacteria</taxon>
        <taxon>Pseudomonadati</taxon>
        <taxon>Pseudomonadota</taxon>
        <taxon>Alphaproteobacteria</taxon>
        <taxon>Sphingomonadales</taxon>
        <taxon>Erythrobacteraceae</taxon>
        <taxon>Parerythrobacter</taxon>
    </lineage>
</organism>
<evidence type="ECO:0000313" key="2">
    <source>
        <dbReference type="EMBL" id="MCR2833581.1"/>
    </source>
</evidence>
<dbReference type="CDD" id="cd18692">
    <property type="entry name" value="PIN_VapC-like"/>
    <property type="match status" value="1"/>
</dbReference>
<protein>
    <submittedName>
        <fullName evidence="2">PIN domain-containing protein</fullName>
    </submittedName>
</protein>
<accession>A0ABT1XRL4</accession>
<comment type="caution">
    <text evidence="2">The sequence shown here is derived from an EMBL/GenBank/DDBJ whole genome shotgun (WGS) entry which is preliminary data.</text>
</comment>
<dbReference type="Gene3D" id="3.40.50.1010">
    <property type="entry name" value="5'-nuclease"/>
    <property type="match status" value="1"/>
</dbReference>
<gene>
    <name evidence="2" type="ORF">NSO95_06460</name>
</gene>
<reference evidence="2 3" key="1">
    <citation type="submission" date="2022-08" db="EMBL/GenBank/DDBJ databases">
        <title>Polyphasic taxonomy analysis of Qipengyuania sp.RS5-5.</title>
        <authorList>
            <person name="Xamxidin M."/>
            <person name="Wu M."/>
        </authorList>
    </citation>
    <scope>NUCLEOTIDE SEQUENCE [LARGE SCALE GENOMIC DNA]</scope>
    <source>
        <strain evidence="2 3">RS5-5</strain>
    </source>
</reference>
<dbReference type="InterPro" id="IPR002716">
    <property type="entry name" value="PIN_dom"/>
</dbReference>
<dbReference type="Proteomes" id="UP001206067">
    <property type="component" value="Unassembled WGS sequence"/>
</dbReference>
<evidence type="ECO:0000259" key="1">
    <source>
        <dbReference type="Pfam" id="PF01850"/>
    </source>
</evidence>
<dbReference type="EMBL" id="JANKHH010000003">
    <property type="protein sequence ID" value="MCR2833581.1"/>
    <property type="molecule type" value="Genomic_DNA"/>
</dbReference>
<dbReference type="SUPFAM" id="SSF88723">
    <property type="entry name" value="PIN domain-like"/>
    <property type="match status" value="1"/>
</dbReference>
<sequence>MAERFLDTNVLLYAAAQQAAAADSGKHQQALNLIGEGGFAISAQVLQEFYVNATRLKPQPLHPSEAKEWVDLLGALECVAVDHRLVSEGVQISQLYQTSYWDGAIIAAAHAAGATALYSEDLNHGQVYGDVTVINPFKSSTH</sequence>
<evidence type="ECO:0000313" key="3">
    <source>
        <dbReference type="Proteomes" id="UP001206067"/>
    </source>
</evidence>
<feature type="domain" description="PIN" evidence="1">
    <location>
        <begin position="5"/>
        <end position="127"/>
    </location>
</feature>
<name>A0ABT1XRL4_9SPHN</name>
<dbReference type="InterPro" id="IPR029060">
    <property type="entry name" value="PIN-like_dom_sf"/>
</dbReference>
<dbReference type="Pfam" id="PF01850">
    <property type="entry name" value="PIN"/>
    <property type="match status" value="1"/>
</dbReference>
<proteinExistence type="predicted"/>
<keyword evidence="3" id="KW-1185">Reference proteome</keyword>
<dbReference type="RefSeq" id="WP_257595342.1">
    <property type="nucleotide sequence ID" value="NZ_JANKHH010000003.1"/>
</dbReference>